<reference evidence="1" key="1">
    <citation type="journal article" date="2011" name="Plant Physiol.">
        <title>Comprehensive sequence analysis of 24,783 barley full-length cDNAs derived from 12 clone libraries.</title>
        <authorList>
            <person name="Matsumoto T."/>
            <person name="Tanaka T."/>
            <person name="Sakai H."/>
            <person name="Amano N."/>
            <person name="Kanamori H."/>
            <person name="Kurita K."/>
            <person name="Kikuta A."/>
            <person name="Kamiya K."/>
            <person name="Yamamoto M."/>
            <person name="Ikawa H."/>
            <person name="Fujii N."/>
            <person name="Hori K."/>
            <person name="Itoh T."/>
            <person name="Sato K."/>
        </authorList>
    </citation>
    <scope>NUCLEOTIDE SEQUENCE</scope>
</reference>
<dbReference type="EMBL" id="AK373821">
    <property type="protein sequence ID" value="BAK05018.1"/>
    <property type="molecule type" value="mRNA"/>
</dbReference>
<name>F2ECE6_HORVV</name>
<proteinExistence type="evidence at transcript level"/>
<evidence type="ECO:0000313" key="1">
    <source>
        <dbReference type="EMBL" id="BAK05018.1"/>
    </source>
</evidence>
<accession>F2ECE6</accession>
<sequence length="104" mass="10951">MLEVGLYSTTSHDAATAWPGPRGARGCGVHNGVLRCQTRYGPLAGSTSGEVDDSCVVLAPCCSESVCVDGFPGRRCFRSPHSFDGMGVRRKIDDVACADVALLF</sequence>
<dbReference type="AlphaFoldDB" id="F2ECE6"/>
<protein>
    <submittedName>
        <fullName evidence="1">Predicted protein</fullName>
    </submittedName>
</protein>
<organism evidence="1">
    <name type="scientific">Hordeum vulgare subsp. vulgare</name>
    <name type="common">Domesticated barley</name>
    <dbReference type="NCBI Taxonomy" id="112509"/>
    <lineage>
        <taxon>Eukaryota</taxon>
        <taxon>Viridiplantae</taxon>
        <taxon>Streptophyta</taxon>
        <taxon>Embryophyta</taxon>
        <taxon>Tracheophyta</taxon>
        <taxon>Spermatophyta</taxon>
        <taxon>Magnoliopsida</taxon>
        <taxon>Liliopsida</taxon>
        <taxon>Poales</taxon>
        <taxon>Poaceae</taxon>
        <taxon>BOP clade</taxon>
        <taxon>Pooideae</taxon>
        <taxon>Triticodae</taxon>
        <taxon>Triticeae</taxon>
        <taxon>Hordeinae</taxon>
        <taxon>Hordeum</taxon>
    </lineage>
</organism>